<dbReference type="EMBL" id="CP061723">
    <property type="protein sequence ID" value="QOC98711.1"/>
    <property type="molecule type" value="Genomic_DNA"/>
</dbReference>
<dbReference type="RefSeq" id="WP_016484708.1">
    <property type="nucleotide sequence ID" value="NZ_CP022560.1"/>
</dbReference>
<dbReference type="Pfam" id="PF06414">
    <property type="entry name" value="Zeta_toxin"/>
    <property type="match status" value="1"/>
</dbReference>
<evidence type="ECO:0000256" key="1">
    <source>
        <dbReference type="ARBA" id="ARBA00022741"/>
    </source>
</evidence>
<gene>
    <name evidence="4" type="ORF">ID616_03080</name>
</gene>
<feature type="domain" description="Zeta toxin" evidence="3">
    <location>
        <begin position="35"/>
        <end position="215"/>
    </location>
</feature>
<evidence type="ECO:0000313" key="5">
    <source>
        <dbReference type="Proteomes" id="UP000516786"/>
    </source>
</evidence>
<organism evidence="4 5">
    <name type="scientific">Pseudomonas putida</name>
    <name type="common">Arthrobacter siderocapsulatus</name>
    <dbReference type="NCBI Taxonomy" id="303"/>
    <lineage>
        <taxon>Bacteria</taxon>
        <taxon>Pseudomonadati</taxon>
        <taxon>Pseudomonadota</taxon>
        <taxon>Gammaproteobacteria</taxon>
        <taxon>Pseudomonadales</taxon>
        <taxon>Pseudomonadaceae</taxon>
        <taxon>Pseudomonas</taxon>
    </lineage>
</organism>
<dbReference type="SUPFAM" id="SSF52540">
    <property type="entry name" value="P-loop containing nucleoside triphosphate hydrolases"/>
    <property type="match status" value="1"/>
</dbReference>
<dbReference type="InterPro" id="IPR010488">
    <property type="entry name" value="Zeta_toxin_domain"/>
</dbReference>
<protein>
    <submittedName>
        <fullName evidence="4">Zeta toxin family protein</fullName>
    </submittedName>
</protein>
<dbReference type="AlphaFoldDB" id="A0ABD7BG41"/>
<dbReference type="Proteomes" id="UP000516786">
    <property type="component" value="Chromosome"/>
</dbReference>
<dbReference type="GO" id="GO:0005524">
    <property type="term" value="F:ATP binding"/>
    <property type="evidence" value="ECO:0007669"/>
    <property type="project" value="UniProtKB-KW"/>
</dbReference>
<dbReference type="InterPro" id="IPR027417">
    <property type="entry name" value="P-loop_NTPase"/>
</dbReference>
<name>A0ABD7BG41_PSEPU</name>
<keyword evidence="2" id="KW-0067">ATP-binding</keyword>
<evidence type="ECO:0000259" key="3">
    <source>
        <dbReference type="Pfam" id="PF06414"/>
    </source>
</evidence>
<proteinExistence type="predicted"/>
<evidence type="ECO:0000256" key="2">
    <source>
        <dbReference type="ARBA" id="ARBA00022840"/>
    </source>
</evidence>
<dbReference type="Gene3D" id="3.40.50.300">
    <property type="entry name" value="P-loop containing nucleotide triphosphate hydrolases"/>
    <property type="match status" value="1"/>
</dbReference>
<evidence type="ECO:0000313" key="4">
    <source>
        <dbReference type="EMBL" id="QOC98711.1"/>
    </source>
</evidence>
<accession>A0ABD7BG41</accession>
<reference evidence="4 5" key="1">
    <citation type="submission" date="2020-09" db="EMBL/GenBank/DDBJ databases">
        <title>Co-existence of a novel multidrug-resistance efflux pump with carbapenem resistance gene blaVIM-2 in one megaplasmid in Pseudomonas putida.</title>
        <authorList>
            <person name="Peng K."/>
            <person name="Li R."/>
        </authorList>
    </citation>
    <scope>NUCLEOTIDE SEQUENCE [LARGE SCALE GENOMIC DNA]</scope>
    <source>
        <strain evidence="4 5">ZXPA-20</strain>
    </source>
</reference>
<sequence length="328" mass="37316">MTTLYPYTAADLDKVFASLEPLWFDKKRYASGLDSNPNPSILIVAGAQGSGKTYLLDNHLLPSGRYDDFVRLYLPSFRELHPHYAAMQEKGVLHVYEHTEPFIWALCEKVFNHAFDNRYNIIMECALDDLRFADFPAQAVEAGYRFEVHLIACQKEFSHWATLDRGIKSIGANEPERFMPLSVIEGSQANARAILDAFENACIKVQDSEITLYQRGIETGMDSQVLCSSRCEAVDNLTPQPDFKGKPFFTAAQLNPSFEIRRTPAANAPCSYPQYSQVVHTGMLEEDTRQQMVRLCCKTLDRAQTEMPRVPADVFHQLSMYVLKYIYP</sequence>
<keyword evidence="1" id="KW-0547">Nucleotide-binding</keyword>